<dbReference type="EMBL" id="WXEY01000018">
    <property type="protein sequence ID" value="MZP30737.1"/>
    <property type="molecule type" value="Genomic_DNA"/>
</dbReference>
<dbReference type="Gene3D" id="2.40.128.20">
    <property type="match status" value="1"/>
</dbReference>
<dbReference type="RefSeq" id="WP_161259261.1">
    <property type="nucleotide sequence ID" value="NZ_WXEY01000018.1"/>
</dbReference>
<dbReference type="OrthoDB" id="1680906at2"/>
<dbReference type="InterPro" id="IPR012674">
    <property type="entry name" value="Calycin"/>
</dbReference>
<proteinExistence type="predicted"/>
<dbReference type="AlphaFoldDB" id="A0A845L2F3"/>
<dbReference type="InterPro" id="IPR015231">
    <property type="entry name" value="DUF1934"/>
</dbReference>
<evidence type="ECO:0000313" key="2">
    <source>
        <dbReference type="Proteomes" id="UP000463470"/>
    </source>
</evidence>
<comment type="caution">
    <text evidence="1">The sequence shown here is derived from an EMBL/GenBank/DDBJ whole genome shotgun (WGS) entry which is preliminary data.</text>
</comment>
<accession>A0A845L2F3</accession>
<gene>
    <name evidence="1" type="ORF">GTO91_13545</name>
</gene>
<name>A0A845L2F3_9FIRM</name>
<dbReference type="Pfam" id="PF09148">
    <property type="entry name" value="DUF1934"/>
    <property type="match status" value="1"/>
</dbReference>
<dbReference type="SUPFAM" id="SSF50814">
    <property type="entry name" value="Lipocalins"/>
    <property type="match status" value="1"/>
</dbReference>
<dbReference type="Proteomes" id="UP000463470">
    <property type="component" value="Unassembled WGS sequence"/>
</dbReference>
<organism evidence="1 2">
    <name type="scientific">Heliomicrobium undosum</name>
    <dbReference type="NCBI Taxonomy" id="121734"/>
    <lineage>
        <taxon>Bacteria</taxon>
        <taxon>Bacillati</taxon>
        <taxon>Bacillota</taxon>
        <taxon>Clostridia</taxon>
        <taxon>Eubacteriales</taxon>
        <taxon>Heliobacteriaceae</taxon>
        <taxon>Heliomicrobium</taxon>
    </lineage>
</organism>
<keyword evidence="2" id="KW-1185">Reference proteome</keyword>
<evidence type="ECO:0000313" key="1">
    <source>
        <dbReference type="EMBL" id="MZP30737.1"/>
    </source>
</evidence>
<protein>
    <submittedName>
        <fullName evidence="1">DUF1934 family protein</fullName>
    </submittedName>
</protein>
<sequence>MKKDVLVSVLGTQRNDVGETDTIHLVTEGKMFIKPNSYYIVYNESEISGMEGTTTSLKIETNRVTLNRMGRSELKQTFEEGVLNESVYVTPYGSMHMGVIPSKVQVDLGDKGGSINLEYELQFDQRKLSDNSLLITVKEENRFSELR</sequence>
<reference evidence="1 2" key="1">
    <citation type="submission" date="2020-01" db="EMBL/GenBank/DDBJ databases">
        <title>Whole-genome sequence of Heliobacterium undosum DSM 13378.</title>
        <authorList>
            <person name="Kyndt J.A."/>
            <person name="Meyer T.E."/>
        </authorList>
    </citation>
    <scope>NUCLEOTIDE SEQUENCE [LARGE SCALE GENOMIC DNA]</scope>
    <source>
        <strain evidence="1 2">DSM 13378</strain>
    </source>
</reference>